<dbReference type="Gene3D" id="1.20.5.170">
    <property type="match status" value="1"/>
</dbReference>
<keyword evidence="4" id="KW-1185">Reference proteome</keyword>
<feature type="region of interest" description="Disordered" evidence="1">
    <location>
        <begin position="1"/>
        <end position="20"/>
    </location>
</feature>
<reference evidence="4" key="1">
    <citation type="submission" date="2019-06" db="EMBL/GenBank/DDBJ databases">
        <title>Draft genome sequence of the griseofulvin-producing fungus Xylaria cubensis strain G536.</title>
        <authorList>
            <person name="Mead M.E."/>
            <person name="Raja H.A."/>
            <person name="Steenwyk J.L."/>
            <person name="Knowles S.L."/>
            <person name="Oberlies N.H."/>
            <person name="Rokas A."/>
        </authorList>
    </citation>
    <scope>NUCLEOTIDE SEQUENCE [LARGE SCALE GENOMIC DNA]</scope>
    <source>
        <strain evidence="4">G536</strain>
    </source>
</reference>
<evidence type="ECO:0000313" key="3">
    <source>
        <dbReference type="EMBL" id="TRX92216.1"/>
    </source>
</evidence>
<organism evidence="3 4">
    <name type="scientific">Xylaria flabelliformis</name>
    <dbReference type="NCBI Taxonomy" id="2512241"/>
    <lineage>
        <taxon>Eukaryota</taxon>
        <taxon>Fungi</taxon>
        <taxon>Dikarya</taxon>
        <taxon>Ascomycota</taxon>
        <taxon>Pezizomycotina</taxon>
        <taxon>Sordariomycetes</taxon>
        <taxon>Xylariomycetidae</taxon>
        <taxon>Xylariales</taxon>
        <taxon>Xylariaceae</taxon>
        <taxon>Xylaria</taxon>
    </lineage>
</organism>
<dbReference type="Proteomes" id="UP000319160">
    <property type="component" value="Unassembled WGS sequence"/>
</dbReference>
<sequence>MQPTITPNKASRRRAQNASAQRAYRAKQKQKMQRLEALTIAALTSSGPLTEGYIDTSRAQEQGGSGPLQPLITDPTAAQTGALTSATDLNPSSSWYAPTVEAKVSFSRVHALLDACTPRERKTFHVIVMRERFGLRDMIKYGLIQLGYALDPRLFDRARHASSRAWLAEVLAVVGPDVDILAVLGAGIKLLASLSLPETNGEEDVVEEEVLRRVVFARQPDILSNQITITTVALSSAFFANAFLLGIPLSAMVEDEDREMSAQALACTKPDLQPTPAQLAVPHHPSFDVIPWPKFRANICRALAHNPPLIDDGELCLDFMNDGVRCWGSNAGDSLAGRGQGAPWDSRSWEAAPWFLEKWEFLTDGRDGQMWRNSEWWRAMRG</sequence>
<dbReference type="CDD" id="cd14688">
    <property type="entry name" value="bZIP_YAP"/>
    <property type="match status" value="1"/>
</dbReference>
<accession>A0A553HW86</accession>
<dbReference type="InterPro" id="IPR004827">
    <property type="entry name" value="bZIP"/>
</dbReference>
<dbReference type="OrthoDB" id="5973539at2759"/>
<feature type="domain" description="BZIP" evidence="2">
    <location>
        <begin position="12"/>
        <end position="27"/>
    </location>
</feature>
<dbReference type="GO" id="GO:0003700">
    <property type="term" value="F:DNA-binding transcription factor activity"/>
    <property type="evidence" value="ECO:0007669"/>
    <property type="project" value="InterPro"/>
</dbReference>
<dbReference type="PROSITE" id="PS00036">
    <property type="entry name" value="BZIP_BASIC"/>
    <property type="match status" value="1"/>
</dbReference>
<proteinExistence type="predicted"/>
<dbReference type="STRING" id="2512241.A0A553HW86"/>
<dbReference type="EMBL" id="VFLP01000038">
    <property type="protein sequence ID" value="TRX92216.1"/>
    <property type="molecule type" value="Genomic_DNA"/>
</dbReference>
<dbReference type="Pfam" id="PF11905">
    <property type="entry name" value="DUF3425"/>
    <property type="match status" value="1"/>
</dbReference>
<evidence type="ECO:0000256" key="1">
    <source>
        <dbReference type="SAM" id="MobiDB-lite"/>
    </source>
</evidence>
<name>A0A553HW86_9PEZI</name>
<dbReference type="PANTHER" id="PTHR38116:SF5">
    <property type="entry name" value="BZIP DOMAIN-CONTAINING PROTEIN"/>
    <property type="match status" value="1"/>
</dbReference>
<comment type="caution">
    <text evidence="3">The sequence shown here is derived from an EMBL/GenBank/DDBJ whole genome shotgun (WGS) entry which is preliminary data.</text>
</comment>
<protein>
    <recommendedName>
        <fullName evidence="2">BZIP domain-containing protein</fullName>
    </recommendedName>
</protein>
<evidence type="ECO:0000259" key="2">
    <source>
        <dbReference type="PROSITE" id="PS00036"/>
    </source>
</evidence>
<dbReference type="InterPro" id="IPR021833">
    <property type="entry name" value="DUF3425"/>
</dbReference>
<dbReference type="PANTHER" id="PTHR38116">
    <property type="entry name" value="CHROMOSOME 7, WHOLE GENOME SHOTGUN SEQUENCE"/>
    <property type="match status" value="1"/>
</dbReference>
<dbReference type="AlphaFoldDB" id="A0A553HW86"/>
<gene>
    <name evidence="3" type="ORF">FHL15_006831</name>
</gene>
<evidence type="ECO:0000313" key="4">
    <source>
        <dbReference type="Proteomes" id="UP000319160"/>
    </source>
</evidence>